<name>A0A0F9FES4_9ZZZZ</name>
<gene>
    <name evidence="1" type="ORF">LCGC14_1960270</name>
</gene>
<dbReference type="Gene3D" id="2.60.120.560">
    <property type="entry name" value="Exo-inulinase, domain 1"/>
    <property type="match status" value="1"/>
</dbReference>
<accession>A0A0F9FES4</accession>
<organism evidence="1">
    <name type="scientific">marine sediment metagenome</name>
    <dbReference type="NCBI Taxonomy" id="412755"/>
    <lineage>
        <taxon>unclassified sequences</taxon>
        <taxon>metagenomes</taxon>
        <taxon>ecological metagenomes</taxon>
    </lineage>
</organism>
<comment type="caution">
    <text evidence="1">The sequence shown here is derived from an EMBL/GenBank/DDBJ whole genome shotgun (WGS) entry which is preliminary data.</text>
</comment>
<feature type="non-terminal residue" evidence="1">
    <location>
        <position position="1"/>
    </location>
</feature>
<protein>
    <submittedName>
        <fullName evidence="1">Uncharacterized protein</fullName>
    </submittedName>
</protein>
<sequence length="770" mass="83430">DTPPTLTLNLTGTTTLRVMAHKIGWEPTNIDTHTYIFMADVLSQPASPPGWPSTWDSGRAAHYPMESALVAAYGADLVQGMQDIPTLSLVTDQKYLFHPSTGIYLNPYDKGAAWERPVSVELINPDGSEGIQVDAGIRMQGMSGRSNIKKSFRLIFREQLAAYPEGYGSPKLNYALFPDSPVDSFDHLVLRAGYNDSIFGGGNAQYTRDLWAHRTYGDMGQATLYGNYVHLYINGLYWGLYNPIDRLKAAWASDHMGGEKDSDWDVWKANSVADGGSAALSTLMNISNGGGAYGAITNWQAYEDFKQWGDVDAIADYAILNYFAGTGDWRDGVNYGAARKREDGAGYKPVLWDAENVLENINTNNTGSSAAPVALHRRLLANPDYRLLVADRIHKHMFNGGAMTVAANQARYAALTDELELAIMGELVRWQDVTAYGFTTTQWQNERNRIINTHFAARHDIALNQFRTSSAFGSNPMYPAVDAPELNQHGGQVASGFALTVSSAEGTIYYTLDGTDPRLTGADSGSISPAALTYSGPVSLTDTTHVMARVLTTGGEWSALTETHFAIQNSPVRVTEIMYNPPEAPGAVTVADEDFGDGLADGFVVKDGTWDVTAGRYVVTTPGTSPYRAVAVKGFQSYLPTNFRISATVNRSSATGQALIIFDYHSMSNFKYAGMYSGSSWVVGSTRTGSRLAAGTIASGTDYDLEVSIIEGAAALRVNGVVKIAWDFDEALAEGQVGLGAVSDGAQFDDFTVSVDFDADAYEFVELLNT</sequence>
<proteinExistence type="predicted"/>
<dbReference type="InterPro" id="IPR026876">
    <property type="entry name" value="Fn3_assoc_repeat"/>
</dbReference>
<dbReference type="EMBL" id="LAZR01021570">
    <property type="protein sequence ID" value="KKL84884.1"/>
    <property type="molecule type" value="Genomic_DNA"/>
</dbReference>
<evidence type="ECO:0000313" key="1">
    <source>
        <dbReference type="EMBL" id="KKL84884.1"/>
    </source>
</evidence>
<dbReference type="InterPro" id="IPR014867">
    <property type="entry name" value="Spore_coat_CotH_CotH2/3/7"/>
</dbReference>
<dbReference type="AlphaFoldDB" id="A0A0F9FES4"/>
<reference evidence="1" key="1">
    <citation type="journal article" date="2015" name="Nature">
        <title>Complex archaea that bridge the gap between prokaryotes and eukaryotes.</title>
        <authorList>
            <person name="Spang A."/>
            <person name="Saw J.H."/>
            <person name="Jorgensen S.L."/>
            <person name="Zaremba-Niedzwiedzka K."/>
            <person name="Martijn J."/>
            <person name="Lind A.E."/>
            <person name="van Eijk R."/>
            <person name="Schleper C."/>
            <person name="Guy L."/>
            <person name="Ettema T.J."/>
        </authorList>
    </citation>
    <scope>NUCLEOTIDE SEQUENCE</scope>
</reference>
<dbReference type="Pfam" id="PF08757">
    <property type="entry name" value="CotH"/>
    <property type="match status" value="1"/>
</dbReference>
<dbReference type="Pfam" id="PF13287">
    <property type="entry name" value="Fn3_assoc"/>
    <property type="match status" value="1"/>
</dbReference>
<feature type="non-terminal residue" evidence="1">
    <location>
        <position position="770"/>
    </location>
</feature>